<evidence type="ECO:0000256" key="6">
    <source>
        <dbReference type="ARBA" id="ARBA00022882"/>
    </source>
</evidence>
<keyword evidence="3" id="KW-0633">Potassium transport</keyword>
<keyword evidence="6" id="KW-0851">Voltage-gated channel</keyword>
<keyword evidence="16" id="KW-1185">Reference proteome</keyword>
<dbReference type="GO" id="GO:0042391">
    <property type="term" value="P:regulation of membrane potential"/>
    <property type="evidence" value="ECO:0007669"/>
    <property type="project" value="TreeGrafter"/>
</dbReference>
<feature type="region of interest" description="Disordered" evidence="12">
    <location>
        <begin position="654"/>
        <end position="700"/>
    </location>
</feature>
<evidence type="ECO:0000256" key="8">
    <source>
        <dbReference type="ARBA" id="ARBA00022989"/>
    </source>
</evidence>
<dbReference type="Gene3D" id="1.10.287.630">
    <property type="entry name" value="Helix hairpin bin"/>
    <property type="match status" value="1"/>
</dbReference>
<feature type="region of interest" description="Disordered" evidence="12">
    <location>
        <begin position="860"/>
        <end position="895"/>
    </location>
</feature>
<evidence type="ECO:0000256" key="10">
    <source>
        <dbReference type="ARBA" id="ARBA00023136"/>
    </source>
</evidence>
<evidence type="ECO:0000256" key="5">
    <source>
        <dbReference type="ARBA" id="ARBA00022826"/>
    </source>
</evidence>
<feature type="compositionally biased region" description="Low complexity" evidence="12">
    <location>
        <begin position="744"/>
        <end position="767"/>
    </location>
</feature>
<keyword evidence="10 13" id="KW-0472">Membrane</keyword>
<dbReference type="EMBL" id="JBGBPQ010000008">
    <property type="protein sequence ID" value="KAL1520748.1"/>
    <property type="molecule type" value="Genomic_DNA"/>
</dbReference>
<evidence type="ECO:0000256" key="2">
    <source>
        <dbReference type="ARBA" id="ARBA00022448"/>
    </source>
</evidence>
<dbReference type="Pfam" id="PF00027">
    <property type="entry name" value="cNMP_binding"/>
    <property type="match status" value="1"/>
</dbReference>
<keyword evidence="11" id="KW-0407">Ion channel</keyword>
<gene>
    <name evidence="15" type="ORF">AB1Y20_022314</name>
</gene>
<dbReference type="InterPro" id="IPR000595">
    <property type="entry name" value="cNMP-bd_dom"/>
</dbReference>
<dbReference type="PANTHER" id="PTHR10217:SF435">
    <property type="entry name" value="POTASSIUM VOLTAGE-GATED CHANNEL PROTEIN EAG"/>
    <property type="match status" value="1"/>
</dbReference>
<evidence type="ECO:0000313" key="16">
    <source>
        <dbReference type="Proteomes" id="UP001515480"/>
    </source>
</evidence>
<accession>A0AB34JIG6</accession>
<evidence type="ECO:0000256" key="13">
    <source>
        <dbReference type="SAM" id="Phobius"/>
    </source>
</evidence>
<feature type="region of interest" description="Disordered" evidence="12">
    <location>
        <begin position="1053"/>
        <end position="1076"/>
    </location>
</feature>
<dbReference type="Proteomes" id="UP001515480">
    <property type="component" value="Unassembled WGS sequence"/>
</dbReference>
<evidence type="ECO:0000256" key="4">
    <source>
        <dbReference type="ARBA" id="ARBA00022692"/>
    </source>
</evidence>
<dbReference type="InterPro" id="IPR018490">
    <property type="entry name" value="cNMP-bd_dom_sf"/>
</dbReference>
<dbReference type="PROSITE" id="PS00889">
    <property type="entry name" value="CNMP_BINDING_2"/>
    <property type="match status" value="1"/>
</dbReference>
<evidence type="ECO:0000256" key="12">
    <source>
        <dbReference type="SAM" id="MobiDB-lite"/>
    </source>
</evidence>
<dbReference type="GO" id="GO:0005249">
    <property type="term" value="F:voltage-gated potassium channel activity"/>
    <property type="evidence" value="ECO:0007669"/>
    <property type="project" value="InterPro"/>
</dbReference>
<comment type="subcellular location">
    <subcellularLocation>
        <location evidence="1">Membrane</location>
        <topology evidence="1">Multi-pass membrane protein</topology>
    </subcellularLocation>
</comment>
<feature type="compositionally biased region" description="Basic and acidic residues" evidence="12">
    <location>
        <begin position="686"/>
        <end position="699"/>
    </location>
</feature>
<evidence type="ECO:0000256" key="11">
    <source>
        <dbReference type="ARBA" id="ARBA00023303"/>
    </source>
</evidence>
<evidence type="ECO:0000259" key="14">
    <source>
        <dbReference type="PROSITE" id="PS50042"/>
    </source>
</evidence>
<feature type="region of interest" description="Disordered" evidence="12">
    <location>
        <begin position="587"/>
        <end position="640"/>
    </location>
</feature>
<name>A0AB34JIG6_PRYPA</name>
<keyword evidence="5" id="KW-0631">Potassium channel</keyword>
<organism evidence="15 16">
    <name type="scientific">Prymnesium parvum</name>
    <name type="common">Toxic golden alga</name>
    <dbReference type="NCBI Taxonomy" id="97485"/>
    <lineage>
        <taxon>Eukaryota</taxon>
        <taxon>Haptista</taxon>
        <taxon>Haptophyta</taxon>
        <taxon>Prymnesiophyceae</taxon>
        <taxon>Prymnesiales</taxon>
        <taxon>Prymnesiaceae</taxon>
        <taxon>Prymnesium</taxon>
    </lineage>
</organism>
<dbReference type="PROSITE" id="PS50042">
    <property type="entry name" value="CNMP_BINDING_3"/>
    <property type="match status" value="1"/>
</dbReference>
<dbReference type="Gene3D" id="1.10.287.70">
    <property type="match status" value="1"/>
</dbReference>
<feature type="compositionally biased region" description="Polar residues" evidence="12">
    <location>
        <begin position="817"/>
        <end position="828"/>
    </location>
</feature>
<dbReference type="AlphaFoldDB" id="A0AB34JIG6"/>
<dbReference type="InterPro" id="IPR018488">
    <property type="entry name" value="cNMP-bd_CS"/>
</dbReference>
<keyword evidence="9" id="KW-0406">Ion transport</keyword>
<dbReference type="GO" id="GO:0034702">
    <property type="term" value="C:monoatomic ion channel complex"/>
    <property type="evidence" value="ECO:0007669"/>
    <property type="project" value="UniProtKB-KW"/>
</dbReference>
<feature type="compositionally biased region" description="Polar residues" evidence="12">
    <location>
        <begin position="775"/>
        <end position="785"/>
    </location>
</feature>
<dbReference type="GO" id="GO:0005886">
    <property type="term" value="C:plasma membrane"/>
    <property type="evidence" value="ECO:0007669"/>
    <property type="project" value="TreeGrafter"/>
</dbReference>
<keyword evidence="8 13" id="KW-1133">Transmembrane helix</keyword>
<feature type="compositionally biased region" description="Low complexity" evidence="12">
    <location>
        <begin position="786"/>
        <end position="816"/>
    </location>
</feature>
<dbReference type="InterPro" id="IPR005821">
    <property type="entry name" value="Ion_trans_dom"/>
</dbReference>
<evidence type="ECO:0000256" key="1">
    <source>
        <dbReference type="ARBA" id="ARBA00004141"/>
    </source>
</evidence>
<dbReference type="InterPro" id="IPR014710">
    <property type="entry name" value="RmlC-like_jellyroll"/>
</dbReference>
<keyword evidence="4 13" id="KW-0812">Transmembrane</keyword>
<dbReference type="InterPro" id="IPR050818">
    <property type="entry name" value="KCNH_animal-type"/>
</dbReference>
<evidence type="ECO:0000256" key="3">
    <source>
        <dbReference type="ARBA" id="ARBA00022538"/>
    </source>
</evidence>
<dbReference type="SUPFAM" id="SSF51206">
    <property type="entry name" value="cAMP-binding domain-like"/>
    <property type="match status" value="1"/>
</dbReference>
<reference evidence="15 16" key="1">
    <citation type="journal article" date="2024" name="Science">
        <title>Giant polyketide synthase enzymes in the biosynthesis of giant marine polyether toxins.</title>
        <authorList>
            <person name="Fallon T.R."/>
            <person name="Shende V.V."/>
            <person name="Wierzbicki I.H."/>
            <person name="Pendleton A.L."/>
            <person name="Watervoot N.F."/>
            <person name="Auber R.P."/>
            <person name="Gonzalez D.J."/>
            <person name="Wisecaver J.H."/>
            <person name="Moore B.S."/>
        </authorList>
    </citation>
    <scope>NUCLEOTIDE SEQUENCE [LARGE SCALE GENOMIC DNA]</scope>
    <source>
        <strain evidence="15 16">12B1</strain>
    </source>
</reference>
<feature type="transmembrane region" description="Helical" evidence="13">
    <location>
        <begin position="244"/>
        <end position="270"/>
    </location>
</feature>
<proteinExistence type="predicted"/>
<dbReference type="PRINTS" id="PR01463">
    <property type="entry name" value="EAGCHANLFMLY"/>
</dbReference>
<feature type="region of interest" description="Disordered" evidence="12">
    <location>
        <begin position="724"/>
        <end position="831"/>
    </location>
</feature>
<evidence type="ECO:0000256" key="7">
    <source>
        <dbReference type="ARBA" id="ARBA00022958"/>
    </source>
</evidence>
<evidence type="ECO:0000256" key="9">
    <source>
        <dbReference type="ARBA" id="ARBA00023065"/>
    </source>
</evidence>
<evidence type="ECO:0000313" key="15">
    <source>
        <dbReference type="EMBL" id="KAL1520748.1"/>
    </source>
</evidence>
<protein>
    <recommendedName>
        <fullName evidence="14">Cyclic nucleotide-binding domain-containing protein</fullName>
    </recommendedName>
</protein>
<keyword evidence="2" id="KW-0813">Transport</keyword>
<dbReference type="SMART" id="SM00100">
    <property type="entry name" value="cNMP"/>
    <property type="match status" value="1"/>
</dbReference>
<dbReference type="SUPFAM" id="SSF81324">
    <property type="entry name" value="Voltage-gated potassium channels"/>
    <property type="match status" value="1"/>
</dbReference>
<comment type="caution">
    <text evidence="15">The sequence shown here is derived from an EMBL/GenBank/DDBJ whole genome shotgun (WGS) entry which is preliminary data.</text>
</comment>
<dbReference type="Pfam" id="PF00520">
    <property type="entry name" value="Ion_trans"/>
    <property type="match status" value="1"/>
</dbReference>
<feature type="transmembrane region" description="Helical" evidence="13">
    <location>
        <begin position="122"/>
        <end position="142"/>
    </location>
</feature>
<feature type="domain" description="Cyclic nucleotide-binding" evidence="14">
    <location>
        <begin position="446"/>
        <end position="563"/>
    </location>
</feature>
<dbReference type="Gene3D" id="2.60.120.10">
    <property type="entry name" value="Jelly Rolls"/>
    <property type="match status" value="1"/>
</dbReference>
<sequence>MAEASLPSDPELADGARHPHKLTWVQAIEHARTSQDEHEKAPSPGLFSRRRTHHCAVAPEVEHFDGSKRRRSSLGHISLHRQFSRIASFSRSNSRMDAPQTVDPSDIDPKGWDRLVISQNNVYKAAFDMIVAICVLFTAIAVPIELAYRYEFPLAVDTLLDVVFILDVVLQFFQGYEELGFPVTHLPKVARRYLRSWFALDSFAAVPLDNIFAGAKPLKLVKTIRLLRIKRLMMKLQGQAGGQILRVIVVVGLWLLVTHWFACGFLIIGWNECTTGETWVLTYPRWAVIPQFVEHCRAGIAPHLTIDPSPPSIYVRTFAWALSTMSSLGYGNAPVAITDAEHVFAVCAQVTGACLAAAIFGNIAQMINKGDAVAVRYQALYDKITEFNRFHKLPRGLRSKLHAYNDLLFAINRGFDLHQIASIFPVNLQEDIFFLLHEHLLRKVPIFDGCHTEFVRALARQLRAEVLLAGDYAFKMNEMGKSMYFLQTGFMQIGNGDFTVVYATLKSGAYFGELAMFTSQRRTASARALRNCVLYTVSVTHFEETIQMHPKYYETILNKAMEQLENTMQANTSMEARMQTLGAKHILETRRRSTSSKLGSQRSDAAMLRADSDGAEAEICVPASEEENGSQRGKRMAKSGSDWNLLRKLVAPKCDASVRSERSASRRAHASSTTLADGEAPVDAGEASRSRPAHPDDPVKTLAPVSALATESLASASASAPAALSANDAPEAGDDALPKGTCPSQVGSRRSSGASSSSPSPQANNRRSLQRAESDMSNTPSRLRQPTTAAAPSTATPGAPERLLARSSTMTMSRSSEQASPNYKTRTGSFGARRGLSLRRFGAQKLSQIATSMRLNANPECADGAADAEPSTQSNPLAERSEARSEALSEGGWNSIKQQMQLGRFSGSRRASIADFLPTENSSPPEESYAEFEGVSFQAMVRQKYKQWHASKIAGSRRNSDDAVTIANDLKRLTEPDGNNQEKRNRLDASSLDALASFASTLEKIQTTIQEMGVQMKRLADKVDAASLPAHNGDATVHALAGSRLQDSRIMDAGLETLSEEDEAHHTSDQNGSDPM</sequence>
<dbReference type="CDD" id="cd00038">
    <property type="entry name" value="CAP_ED"/>
    <property type="match status" value="1"/>
</dbReference>
<keyword evidence="7" id="KW-0630">Potassium</keyword>
<dbReference type="InterPro" id="IPR003938">
    <property type="entry name" value="K_chnl_volt-dep_EAG/ELK/ERG"/>
</dbReference>
<dbReference type="PANTHER" id="PTHR10217">
    <property type="entry name" value="VOLTAGE AND LIGAND GATED POTASSIUM CHANNEL"/>
    <property type="match status" value="1"/>
</dbReference>